<reference evidence="1 2" key="1">
    <citation type="submission" date="2021-06" db="EMBL/GenBank/DDBJ databases">
        <title>Caerostris darwini draft genome.</title>
        <authorList>
            <person name="Kono N."/>
            <person name="Arakawa K."/>
        </authorList>
    </citation>
    <scope>NUCLEOTIDE SEQUENCE [LARGE SCALE GENOMIC DNA]</scope>
</reference>
<organism evidence="1 2">
    <name type="scientific">Caerostris darwini</name>
    <dbReference type="NCBI Taxonomy" id="1538125"/>
    <lineage>
        <taxon>Eukaryota</taxon>
        <taxon>Metazoa</taxon>
        <taxon>Ecdysozoa</taxon>
        <taxon>Arthropoda</taxon>
        <taxon>Chelicerata</taxon>
        <taxon>Arachnida</taxon>
        <taxon>Araneae</taxon>
        <taxon>Araneomorphae</taxon>
        <taxon>Entelegynae</taxon>
        <taxon>Araneoidea</taxon>
        <taxon>Araneidae</taxon>
        <taxon>Caerostris</taxon>
    </lineage>
</organism>
<dbReference type="EMBL" id="BPLQ01012768">
    <property type="protein sequence ID" value="GIY67704.1"/>
    <property type="molecule type" value="Genomic_DNA"/>
</dbReference>
<name>A0AAV4VCI6_9ARAC</name>
<keyword evidence="2" id="KW-1185">Reference proteome</keyword>
<proteinExistence type="predicted"/>
<accession>A0AAV4VCI6</accession>
<evidence type="ECO:0000313" key="1">
    <source>
        <dbReference type="EMBL" id="GIY67704.1"/>
    </source>
</evidence>
<sequence length="109" mass="12382">MFFQKFRVWQIVLLSRTSDCRLGPTSYLKKKAAGCALKPIKKGPATSLAAVFWLFVGYVLLSTPSHTLCVRPPSFVWQSPPVPHYKREGRNRRPISGRPDRLISVLGIW</sequence>
<dbReference type="Proteomes" id="UP001054837">
    <property type="component" value="Unassembled WGS sequence"/>
</dbReference>
<comment type="caution">
    <text evidence="1">The sequence shown here is derived from an EMBL/GenBank/DDBJ whole genome shotgun (WGS) entry which is preliminary data.</text>
</comment>
<evidence type="ECO:0000313" key="2">
    <source>
        <dbReference type="Proteomes" id="UP001054837"/>
    </source>
</evidence>
<protein>
    <submittedName>
        <fullName evidence="1">Uncharacterized protein</fullName>
    </submittedName>
</protein>
<dbReference type="AlphaFoldDB" id="A0AAV4VCI6"/>
<gene>
    <name evidence="1" type="ORF">CDAR_35761</name>
</gene>